<dbReference type="PROSITE" id="PS51508">
    <property type="entry name" value="CKK"/>
    <property type="match status" value="1"/>
</dbReference>
<dbReference type="InterPro" id="IPR032940">
    <property type="entry name" value="CAMSAP"/>
</dbReference>
<evidence type="ECO:0008006" key="13">
    <source>
        <dbReference type="Google" id="ProtNLM"/>
    </source>
</evidence>
<evidence type="ECO:0000256" key="1">
    <source>
        <dbReference type="ARBA" id="ARBA00004245"/>
    </source>
</evidence>
<feature type="domain" description="CKK" evidence="10">
    <location>
        <begin position="1345"/>
        <end position="1479"/>
    </location>
</feature>
<evidence type="ECO:0000256" key="2">
    <source>
        <dbReference type="ARBA" id="ARBA00022490"/>
    </source>
</evidence>
<dbReference type="InterPro" id="IPR011033">
    <property type="entry name" value="PRC_barrel-like_sf"/>
</dbReference>
<dbReference type="InterPro" id="IPR036872">
    <property type="entry name" value="CH_dom_sf"/>
</dbReference>
<dbReference type="PANTHER" id="PTHR21595:SF1">
    <property type="entry name" value="CALMODULIN-REGULATED SPECTRIN-ASSOCIATED PROTEIN 2"/>
    <property type="match status" value="1"/>
</dbReference>
<protein>
    <recommendedName>
        <fullName evidence="13">CKK domain-containing protein</fullName>
    </recommendedName>
</protein>
<dbReference type="SUPFAM" id="SSF50346">
    <property type="entry name" value="PRC-barrel domain"/>
    <property type="match status" value="1"/>
</dbReference>
<evidence type="ECO:0000256" key="5">
    <source>
        <dbReference type="ARBA" id="ARBA00023212"/>
    </source>
</evidence>
<comment type="similarity">
    <text evidence="6">Belongs to the CAMSAP1 family.</text>
</comment>
<dbReference type="GO" id="GO:0036449">
    <property type="term" value="C:microtubule minus-end"/>
    <property type="evidence" value="ECO:0007669"/>
    <property type="project" value="TreeGrafter"/>
</dbReference>
<evidence type="ECO:0000259" key="10">
    <source>
        <dbReference type="PROSITE" id="PS51508"/>
    </source>
</evidence>
<feature type="compositionally biased region" description="Low complexity" evidence="8">
    <location>
        <begin position="668"/>
        <end position="685"/>
    </location>
</feature>
<dbReference type="PANTHER" id="PTHR21595">
    <property type="entry name" value="PATRONIN"/>
    <property type="match status" value="1"/>
</dbReference>
<evidence type="ECO:0000256" key="3">
    <source>
        <dbReference type="ARBA" id="ARBA00022701"/>
    </source>
</evidence>
<feature type="region of interest" description="Disordered" evidence="8">
    <location>
        <begin position="810"/>
        <end position="851"/>
    </location>
</feature>
<dbReference type="Pfam" id="PF08683">
    <property type="entry name" value="CAMSAP_CKK"/>
    <property type="match status" value="1"/>
</dbReference>
<evidence type="ECO:0000259" key="9">
    <source>
        <dbReference type="PROSITE" id="PS50021"/>
    </source>
</evidence>
<evidence type="ECO:0000256" key="8">
    <source>
        <dbReference type="SAM" id="MobiDB-lite"/>
    </source>
</evidence>
<dbReference type="Pfam" id="PF17095">
    <property type="entry name" value="CAMSAP_CC1"/>
    <property type="match status" value="1"/>
</dbReference>
<dbReference type="GO" id="GO:0007026">
    <property type="term" value="P:negative regulation of microtubule depolymerization"/>
    <property type="evidence" value="ECO:0007669"/>
    <property type="project" value="TreeGrafter"/>
</dbReference>
<feature type="region of interest" description="Disordered" evidence="8">
    <location>
        <begin position="1290"/>
        <end position="1351"/>
    </location>
</feature>
<feature type="compositionally biased region" description="Basic and acidic residues" evidence="8">
    <location>
        <begin position="1298"/>
        <end position="1309"/>
    </location>
</feature>
<feature type="region of interest" description="Disordered" evidence="8">
    <location>
        <begin position="715"/>
        <end position="756"/>
    </location>
</feature>
<feature type="coiled-coil region" evidence="7">
    <location>
        <begin position="756"/>
        <end position="790"/>
    </location>
</feature>
<dbReference type="SUPFAM" id="SSF47576">
    <property type="entry name" value="Calponin-homology domain, CH-domain"/>
    <property type="match status" value="1"/>
</dbReference>
<dbReference type="GO" id="GO:0031122">
    <property type="term" value="P:cytoplasmic microtubule organization"/>
    <property type="evidence" value="ECO:0007669"/>
    <property type="project" value="TreeGrafter"/>
</dbReference>
<comment type="subcellular location">
    <subcellularLocation>
        <location evidence="1">Cytoplasm</location>
        <location evidence="1">Cytoskeleton</location>
    </subcellularLocation>
</comment>
<keyword evidence="3 6" id="KW-0493">Microtubule</keyword>
<feature type="region of interest" description="Disordered" evidence="8">
    <location>
        <begin position="1240"/>
        <end position="1277"/>
    </location>
</feature>
<dbReference type="InterPro" id="IPR001715">
    <property type="entry name" value="CH_dom"/>
</dbReference>
<dbReference type="GO" id="GO:0031175">
    <property type="term" value="P:neuron projection development"/>
    <property type="evidence" value="ECO:0007669"/>
    <property type="project" value="InterPro"/>
</dbReference>
<gene>
    <name evidence="11" type="ORF">P4O66_013050</name>
</gene>
<dbReference type="Gene3D" id="3.10.20.360">
    <property type="entry name" value="CKK domain"/>
    <property type="match status" value="1"/>
</dbReference>
<reference evidence="11" key="1">
    <citation type="submission" date="2023-03" db="EMBL/GenBank/DDBJ databases">
        <title>Electrophorus voltai genome.</title>
        <authorList>
            <person name="Bian C."/>
        </authorList>
    </citation>
    <scope>NUCLEOTIDE SEQUENCE</scope>
    <source>
        <strain evidence="11">CB-2022</strain>
        <tissue evidence="11">Muscle</tissue>
    </source>
</reference>
<dbReference type="FunFam" id="3.10.20.360:FF:000001">
    <property type="entry name" value="Calmodulin-regulated spectrin-associated protein 3 isoform 2"/>
    <property type="match status" value="1"/>
</dbReference>
<feature type="coiled-coil region" evidence="7">
    <location>
        <begin position="1170"/>
        <end position="1222"/>
    </location>
</feature>
<feature type="domain" description="Calponin-homology (CH)" evidence="9">
    <location>
        <begin position="276"/>
        <end position="391"/>
    </location>
</feature>
<dbReference type="Pfam" id="PF11971">
    <property type="entry name" value="CAMSAP_CH"/>
    <property type="match status" value="1"/>
</dbReference>
<dbReference type="SMART" id="SM01051">
    <property type="entry name" value="CAMSAP_CKK"/>
    <property type="match status" value="1"/>
</dbReference>
<dbReference type="InterPro" id="IPR038209">
    <property type="entry name" value="CKK_dom_sf"/>
</dbReference>
<dbReference type="GO" id="GO:0051011">
    <property type="term" value="F:microtubule minus-end binding"/>
    <property type="evidence" value="ECO:0007669"/>
    <property type="project" value="TreeGrafter"/>
</dbReference>
<dbReference type="InterPro" id="IPR031372">
    <property type="entry name" value="CAMSAP_CC1"/>
</dbReference>
<keyword evidence="5" id="KW-0206">Cytoskeleton</keyword>
<dbReference type="GO" id="GO:0030507">
    <property type="term" value="F:spectrin binding"/>
    <property type="evidence" value="ECO:0007669"/>
    <property type="project" value="InterPro"/>
</dbReference>
<dbReference type="GO" id="GO:0005516">
    <property type="term" value="F:calmodulin binding"/>
    <property type="evidence" value="ECO:0007669"/>
    <property type="project" value="InterPro"/>
</dbReference>
<keyword evidence="4 7" id="KW-0175">Coiled coil</keyword>
<dbReference type="EMBL" id="JAROKS010000002">
    <property type="protein sequence ID" value="KAK1806001.1"/>
    <property type="molecule type" value="Genomic_DNA"/>
</dbReference>
<keyword evidence="12" id="KW-1185">Reference proteome</keyword>
<feature type="region of interest" description="Disordered" evidence="8">
    <location>
        <begin position="485"/>
        <end position="504"/>
    </location>
</feature>
<evidence type="ECO:0000256" key="6">
    <source>
        <dbReference type="PROSITE-ProRule" id="PRU00841"/>
    </source>
</evidence>
<feature type="compositionally biased region" description="Basic residues" evidence="8">
    <location>
        <begin position="938"/>
        <end position="951"/>
    </location>
</feature>
<name>A0AAD8ZVP1_9TELE</name>
<feature type="compositionally biased region" description="Polar residues" evidence="8">
    <location>
        <begin position="719"/>
        <end position="731"/>
    </location>
</feature>
<feature type="coiled-coil region" evidence="7">
    <location>
        <begin position="855"/>
        <end position="892"/>
    </location>
</feature>
<organism evidence="11 12">
    <name type="scientific">Electrophorus voltai</name>
    <dbReference type="NCBI Taxonomy" id="2609070"/>
    <lineage>
        <taxon>Eukaryota</taxon>
        <taxon>Metazoa</taxon>
        <taxon>Chordata</taxon>
        <taxon>Craniata</taxon>
        <taxon>Vertebrata</taxon>
        <taxon>Euteleostomi</taxon>
        <taxon>Actinopterygii</taxon>
        <taxon>Neopterygii</taxon>
        <taxon>Teleostei</taxon>
        <taxon>Ostariophysi</taxon>
        <taxon>Gymnotiformes</taxon>
        <taxon>Gymnotoidei</taxon>
        <taxon>Gymnotidae</taxon>
        <taxon>Electrophorus</taxon>
    </lineage>
</organism>
<comment type="domain">
    <text evidence="6">The CKK domain binds microtubules.</text>
</comment>
<feature type="compositionally biased region" description="Low complexity" evidence="8">
    <location>
        <begin position="912"/>
        <end position="928"/>
    </location>
</feature>
<dbReference type="CDD" id="cd22249">
    <property type="entry name" value="UDM1_RNF168_RNF169-like"/>
    <property type="match status" value="1"/>
</dbReference>
<evidence type="ECO:0000313" key="12">
    <source>
        <dbReference type="Proteomes" id="UP001239994"/>
    </source>
</evidence>
<dbReference type="InterPro" id="IPR014797">
    <property type="entry name" value="CKK_CAMSAP"/>
</dbReference>
<evidence type="ECO:0000256" key="4">
    <source>
        <dbReference type="ARBA" id="ARBA00023054"/>
    </source>
</evidence>
<feature type="compositionally biased region" description="Polar residues" evidence="8">
    <location>
        <begin position="493"/>
        <end position="504"/>
    </location>
</feature>
<feature type="region of interest" description="Disordered" evidence="8">
    <location>
        <begin position="895"/>
        <end position="959"/>
    </location>
</feature>
<dbReference type="Proteomes" id="UP001239994">
    <property type="component" value="Unassembled WGS sequence"/>
</dbReference>
<evidence type="ECO:0000313" key="11">
    <source>
        <dbReference type="EMBL" id="KAK1806001.1"/>
    </source>
</evidence>
<dbReference type="InterPro" id="IPR058042">
    <property type="entry name" value="CAMSAP_N"/>
</dbReference>
<feature type="compositionally biased region" description="Basic and acidic residues" evidence="8">
    <location>
        <begin position="1048"/>
        <end position="1070"/>
    </location>
</feature>
<sequence length="1485" mass="166034">MGDLTVSKDWKKTFIVPAIKSFEHYEFNRAKIRASLTWLVAKAFGTESVPADLKEPFYMDQYEQEHLKPPVAALLLSAELYCRAGSLILKSDAAKPLVGHDAVIQALAQKGLYVTDQERLVTERDLCKRPIQMVRDPVYSVGSIEVGCIEVVQKLMSFVVEKLARLVLDFTFDTNMHMKDEHMSRKWIRLQLKQRFDIGISAHLAMIDTLMMAYTVETVSVEKVVMCMKQYSTDYVEGDVPYDTEDAVTSWMNKVNEYLKEIIMQEQSRREAQNAEPVESPKARYRKEQPLSKTAPWIPSVDNLLKDSTDGCGLAALLHFYCPDLVKLEDICLKETMSLADSLYNLQLIQDFCREHLNCCCHFSLEDMLFASSSIKNNYLVFMAELFWWFEVVKPSFVQPQVLANEAPAPSIKTVPYVPISKVTKRSFMERPPSPNRPSLPLRPQLRTLNSGEIKRSTSMSFVDSFIGTWPKEKRSATQGVSFDIPFDKEDTSQTPALASRGMTRSVSTEGFGFKVANMAKGMKRNLSFQPVNGKNIGIEEEGCPDSLAEAERMNGAVAPNMEEALDIIQNSEKQQQSPVAQAQSEGFFLHLQTKGELSSKTQTEEELDFVSETKEAWSTSTTEVDTGIHVRTEDIQEMLDEDSSLRDCTMSMDLDTDQDSETRAGHSQCSISPCPSSISTKSPTGYPPTPTFTPGVKMTSFAEQKFKKLHPNVEAKGCSSQGTTPDSSDLNLPHSVSWAPSPEMSPVHQPPKDPAQAMAAEMAQLRMRLEEKRRAIEAQKKKVEAAFTRHRQKMGRNAFLTMVRKKSDGAFSAQEETPSSEDAKVPADTPQATKSPGKSPVKSPGEEGASEADLLEYTRSIEKLNASLSFLQAEMQRLAQQQELIMQMREQQTWAVSPRHPSPQKQVWELRGSGARSSGSPSPAESPRAAHRSPTNLKRKSASFHSKTPRTPRPSELKIAPFSRVLTVPQSVDSIPRLRRFSPSQSVSSSFAYLGNDAKPAGTTSAEKDGMQASEVLDTEGSTNVTSPTKNTSWPETDVVMANEVEEEKHGQNKVEEDGDKEERKKPEVQMKPTVESSVSEVLSQAVKETVIVTPTEKPVDFITTNNRNLIEVPLSVLKPLDGQALEENGEKLGAGENLDDDQKICCGFFFKDDMKGEDGMALKRQALLEKRLRRERESQQRKQQLEAELEQKKEEARLKAEEDRQKKEEEKARREFIKQEYLRRKQLKLMEDMDALVKARPTGAKPRKPRPKSIHRDVLESPKGPIRAAAGSRPRVFSVSSLSLASLSLGDNESVSSEKRTPSRPDSADGFLSPTRSGSHNGEKDWENGSTTSSVTSNTEYTGPKLYKEPSAKSNKHIIQNALAYCCLAGKVNEAQKNKILEEMEKSEANNFLILFRDSGCQFRALYIYCPDTEEMSKLAGIGPKSISRKMVDGLYKYNSDRKQFSQIPAKTMSASVDAITIHSHLWQTKKPGTPKKVAPTKS</sequence>
<feature type="compositionally biased region" description="Low complexity" evidence="8">
    <location>
        <begin position="1332"/>
        <end position="1341"/>
    </location>
</feature>
<keyword evidence="2" id="KW-0963">Cytoplasm</keyword>
<proteinExistence type="inferred from homology"/>
<comment type="caution">
    <text evidence="11">The sequence shown here is derived from an EMBL/GenBank/DDBJ whole genome shotgun (WGS) entry which is preliminary data.</text>
</comment>
<evidence type="ECO:0000256" key="7">
    <source>
        <dbReference type="SAM" id="Coils"/>
    </source>
</evidence>
<dbReference type="PROSITE" id="PS50021">
    <property type="entry name" value="CH"/>
    <property type="match status" value="1"/>
</dbReference>
<feature type="region of interest" description="Disordered" evidence="8">
    <location>
        <begin position="1046"/>
        <end position="1078"/>
    </location>
</feature>
<feature type="region of interest" description="Disordered" evidence="8">
    <location>
        <begin position="657"/>
        <end position="689"/>
    </location>
</feature>
<accession>A0AAD8ZVP1</accession>
<dbReference type="Pfam" id="PF25532">
    <property type="entry name" value="CH_CAMSAP2_N"/>
    <property type="match status" value="1"/>
</dbReference>
<dbReference type="InterPro" id="IPR022613">
    <property type="entry name" value="CH_CAMSAP_2"/>
</dbReference>